<dbReference type="Proteomes" id="UP000449710">
    <property type="component" value="Unassembled WGS sequence"/>
</dbReference>
<protein>
    <submittedName>
        <fullName evidence="2">Helix-turn-helix transcriptional regulator</fullName>
    </submittedName>
</protein>
<dbReference type="SMART" id="SM00530">
    <property type="entry name" value="HTH_XRE"/>
    <property type="match status" value="1"/>
</dbReference>
<reference evidence="2 3" key="1">
    <citation type="submission" date="2019-04" db="EMBL/GenBank/DDBJ databases">
        <title>Isachenkonia alkalipeptolytica gen. nov. sp. nov. a new anaerobic, alkiliphilic organothrophic bacterium capable to reduce synthesized ferrihydrite isolated from a soda lake.</title>
        <authorList>
            <person name="Toshchakov S.V."/>
            <person name="Zavarzina D.G."/>
            <person name="Zhilina T.N."/>
            <person name="Kostrikina N.A."/>
            <person name="Kublanov I.V."/>
        </authorList>
    </citation>
    <scope>NUCLEOTIDE SEQUENCE [LARGE SCALE GENOMIC DNA]</scope>
    <source>
        <strain evidence="2 3">Z-1701</strain>
    </source>
</reference>
<dbReference type="PANTHER" id="PTHR37038:SF14">
    <property type="entry name" value="TRANSCRIPTIONAL ACTIVATOR"/>
    <property type="match status" value="1"/>
</dbReference>
<dbReference type="Gene3D" id="1.10.260.40">
    <property type="entry name" value="lambda repressor-like DNA-binding domains"/>
    <property type="match status" value="1"/>
</dbReference>
<dbReference type="RefSeq" id="WP_160718598.1">
    <property type="nucleotide sequence ID" value="NZ_SUMG01000002.1"/>
</dbReference>
<evidence type="ECO:0000313" key="2">
    <source>
        <dbReference type="EMBL" id="NBG87285.1"/>
    </source>
</evidence>
<proteinExistence type="predicted"/>
<dbReference type="AlphaFoldDB" id="A0AA44BDN1"/>
<dbReference type="SUPFAM" id="SSF48452">
    <property type="entry name" value="TPR-like"/>
    <property type="match status" value="1"/>
</dbReference>
<dbReference type="InterPro" id="IPR010982">
    <property type="entry name" value="Lambda_DNA-bd_dom_sf"/>
</dbReference>
<dbReference type="PROSITE" id="PS50943">
    <property type="entry name" value="HTH_CROC1"/>
    <property type="match status" value="1"/>
</dbReference>
<dbReference type="Gene3D" id="1.25.40.10">
    <property type="entry name" value="Tetratricopeptide repeat domain"/>
    <property type="match status" value="1"/>
</dbReference>
<dbReference type="GO" id="GO:0003677">
    <property type="term" value="F:DNA binding"/>
    <property type="evidence" value="ECO:0007669"/>
    <property type="project" value="InterPro"/>
</dbReference>
<dbReference type="PANTHER" id="PTHR37038">
    <property type="entry name" value="TRANSCRIPTIONAL REGULATOR-RELATED"/>
    <property type="match status" value="1"/>
</dbReference>
<dbReference type="InterPro" id="IPR053163">
    <property type="entry name" value="HTH-type_regulator_Rgg"/>
</dbReference>
<dbReference type="InterPro" id="IPR011990">
    <property type="entry name" value="TPR-like_helical_dom_sf"/>
</dbReference>
<dbReference type="InterPro" id="IPR001387">
    <property type="entry name" value="Cro/C1-type_HTH"/>
</dbReference>
<sequence>MDFNLSSFGIKLKDIRLKFDLSQNEVYDKTGINPSTLRRLEGGKVIPKFETLEILSSLYREDLLLLFSQFRIDHTLMFNEVYNRLELKFDKDEIDSLEKEILELDVLLKNSSQSYFKVQIHQLLHLSKAVILYKKEADPSKALDELVRGLQQTIPSFSVETFSDFVYSALEIRILMNMAFVLNQLDNPRAYIEILEFCHESSEENDVLYPKICLNLSTVYIRSKENLKALEIVNKGIASCQNNRNYQGLNLLYYNKGIIQFRLDHKGYLSSIELARTLSEAYGHPKLSGKMLDNCRKIFEMPI</sequence>
<dbReference type="EMBL" id="SUMG01000002">
    <property type="protein sequence ID" value="NBG87285.1"/>
    <property type="molecule type" value="Genomic_DNA"/>
</dbReference>
<comment type="caution">
    <text evidence="2">The sequence shown here is derived from an EMBL/GenBank/DDBJ whole genome shotgun (WGS) entry which is preliminary data.</text>
</comment>
<evidence type="ECO:0000259" key="1">
    <source>
        <dbReference type="PROSITE" id="PS50943"/>
    </source>
</evidence>
<dbReference type="Pfam" id="PF01381">
    <property type="entry name" value="HTH_3"/>
    <property type="match status" value="1"/>
</dbReference>
<name>A0AA44BDN1_9CLOT</name>
<accession>A0AA44BDN1</accession>
<organism evidence="2 3">
    <name type="scientific">Isachenkonia alkalipeptolytica</name>
    <dbReference type="NCBI Taxonomy" id="2565777"/>
    <lineage>
        <taxon>Bacteria</taxon>
        <taxon>Bacillati</taxon>
        <taxon>Bacillota</taxon>
        <taxon>Clostridia</taxon>
        <taxon>Eubacteriales</taxon>
        <taxon>Clostridiaceae</taxon>
        <taxon>Isachenkonia</taxon>
    </lineage>
</organism>
<dbReference type="SUPFAM" id="SSF47413">
    <property type="entry name" value="lambda repressor-like DNA-binding domains"/>
    <property type="match status" value="1"/>
</dbReference>
<evidence type="ECO:0000313" key="3">
    <source>
        <dbReference type="Proteomes" id="UP000449710"/>
    </source>
</evidence>
<keyword evidence="3" id="KW-1185">Reference proteome</keyword>
<feature type="domain" description="HTH cro/C1-type" evidence="1">
    <location>
        <begin position="12"/>
        <end position="66"/>
    </location>
</feature>
<gene>
    <name evidence="2" type="ORF">ISALK_02105</name>
</gene>
<dbReference type="CDD" id="cd00093">
    <property type="entry name" value="HTH_XRE"/>
    <property type="match status" value="1"/>
</dbReference>